<dbReference type="AlphaFoldDB" id="M4VDN8"/>
<dbReference type="eggNOG" id="COG5285">
    <property type="taxonomic scope" value="Bacteria"/>
</dbReference>
<dbReference type="HOGENOM" id="CLU_048953_9_0_7"/>
<dbReference type="GO" id="GO:0016706">
    <property type="term" value="F:2-oxoglutarate-dependent dioxygenase activity"/>
    <property type="evidence" value="ECO:0007669"/>
    <property type="project" value="UniProtKB-ARBA"/>
</dbReference>
<protein>
    <recommendedName>
        <fullName evidence="4">Phytanoyl-CoA dioxygenase</fullName>
    </recommendedName>
</protein>
<evidence type="ECO:0000313" key="3">
    <source>
        <dbReference type="Proteomes" id="UP000012040"/>
    </source>
</evidence>
<name>M4VDN8_9BACT</name>
<dbReference type="SUPFAM" id="SSF51197">
    <property type="entry name" value="Clavaminate synthase-like"/>
    <property type="match status" value="1"/>
</dbReference>
<comment type="cofactor">
    <cofactor evidence="1">
        <name>Fe(2+)</name>
        <dbReference type="ChEBI" id="CHEBI:29033"/>
    </cofactor>
</comment>
<dbReference type="EMBL" id="CP003537">
    <property type="protein sequence ID" value="AGH96600.1"/>
    <property type="molecule type" value="Genomic_DNA"/>
</dbReference>
<gene>
    <name evidence="2" type="ORF">A11Q_2384</name>
</gene>
<dbReference type="STRING" id="1184267.A11Q_2384"/>
<dbReference type="InterPro" id="IPR008775">
    <property type="entry name" value="Phytyl_CoA_dOase-like"/>
</dbReference>
<dbReference type="KEGG" id="bex:A11Q_2384"/>
<dbReference type="OrthoDB" id="9791262at2"/>
<dbReference type="PANTHER" id="PTHR20883">
    <property type="entry name" value="PHYTANOYL-COA DIOXYGENASE DOMAIN CONTAINING 1"/>
    <property type="match status" value="1"/>
</dbReference>
<reference evidence="2 3" key="1">
    <citation type="journal article" date="2013" name="ISME J.">
        <title>By their genes ye shall know them: genomic signatures of predatory bacteria.</title>
        <authorList>
            <person name="Pasternak Z."/>
            <person name="Pietrokovski S."/>
            <person name="Rotem O."/>
            <person name="Gophna U."/>
            <person name="Lurie-Weinberger M.N."/>
            <person name="Jurkevitch E."/>
        </authorList>
    </citation>
    <scope>NUCLEOTIDE SEQUENCE [LARGE SCALE GENOMIC DNA]</scope>
    <source>
        <strain evidence="2 3">JSS</strain>
    </source>
</reference>
<dbReference type="PATRIC" id="fig|1184267.3.peg.2417"/>
<proteinExistence type="predicted"/>
<dbReference type="PANTHER" id="PTHR20883:SF48">
    <property type="entry name" value="ECTOINE DIOXYGENASE"/>
    <property type="match status" value="1"/>
</dbReference>
<evidence type="ECO:0008006" key="4">
    <source>
        <dbReference type="Google" id="ProtNLM"/>
    </source>
</evidence>
<dbReference type="Pfam" id="PF05721">
    <property type="entry name" value="PhyH"/>
    <property type="match status" value="1"/>
</dbReference>
<accession>M4VDN8</accession>
<dbReference type="RefSeq" id="WP_015471090.1">
    <property type="nucleotide sequence ID" value="NC_020813.1"/>
</dbReference>
<evidence type="ECO:0000313" key="2">
    <source>
        <dbReference type="EMBL" id="AGH96600.1"/>
    </source>
</evidence>
<keyword evidence="3" id="KW-1185">Reference proteome</keyword>
<dbReference type="Gene3D" id="2.60.120.620">
    <property type="entry name" value="q2cbj1_9rhob like domain"/>
    <property type="match status" value="1"/>
</dbReference>
<dbReference type="GO" id="GO:0005506">
    <property type="term" value="F:iron ion binding"/>
    <property type="evidence" value="ECO:0007669"/>
    <property type="project" value="UniProtKB-ARBA"/>
</dbReference>
<evidence type="ECO:0000256" key="1">
    <source>
        <dbReference type="ARBA" id="ARBA00001954"/>
    </source>
</evidence>
<dbReference type="Proteomes" id="UP000012040">
    <property type="component" value="Chromosome"/>
</dbReference>
<organism evidence="2 3">
    <name type="scientific">Pseudobdellovibrio exovorus JSS</name>
    <dbReference type="NCBI Taxonomy" id="1184267"/>
    <lineage>
        <taxon>Bacteria</taxon>
        <taxon>Pseudomonadati</taxon>
        <taxon>Bdellovibrionota</taxon>
        <taxon>Bdellovibrionia</taxon>
        <taxon>Bdellovibrionales</taxon>
        <taxon>Pseudobdellovibrionaceae</taxon>
        <taxon>Pseudobdellovibrio</taxon>
    </lineage>
</organism>
<sequence>MGTHLLPLTEAEVSLFRQKGVICSSRPVLEKARFQELAQLVYQTIDKNLKPDESGTLSSLHVTDPAFINFAKEDSLLNIIESLIGPNIGLISVNLFIKRPNTHQYVQWHTDAHSYQQLKLFDQVDLASMLIAITPSTKANGCVRYIAGSHLKKSRTYKDDPYQNCLFGDQWGYSGVADSEVDLAAEVIDMEIPQGYCSIHDIHTMHGSEPNSSSEERILLNFKFFPTHLRVDTNGVQQYFNSAQNGYLVRGTDLGNTCAYSCVGGDTEFTHRKAKV</sequence>